<dbReference type="Proteomes" id="UP000028582">
    <property type="component" value="Unassembled WGS sequence"/>
</dbReference>
<evidence type="ECO:0000313" key="3">
    <source>
        <dbReference type="Proteomes" id="UP000028582"/>
    </source>
</evidence>
<organism evidence="2 3">
    <name type="scientific">Phytophthora nicotianae P1976</name>
    <dbReference type="NCBI Taxonomy" id="1317066"/>
    <lineage>
        <taxon>Eukaryota</taxon>
        <taxon>Sar</taxon>
        <taxon>Stramenopiles</taxon>
        <taxon>Oomycota</taxon>
        <taxon>Peronosporomycetes</taxon>
        <taxon>Peronosporales</taxon>
        <taxon>Peronosporaceae</taxon>
        <taxon>Phytophthora</taxon>
    </lineage>
</organism>
<dbReference type="AlphaFoldDB" id="A0A081AMM1"/>
<protein>
    <submittedName>
        <fullName evidence="2">Uncharacterized protein</fullName>
    </submittedName>
</protein>
<dbReference type="EMBL" id="ANJA01001035">
    <property type="protein sequence ID" value="ETO80132.1"/>
    <property type="molecule type" value="Genomic_DNA"/>
</dbReference>
<reference evidence="2 3" key="1">
    <citation type="submission" date="2013-11" db="EMBL/GenBank/DDBJ databases">
        <title>The Genome Sequence of Phytophthora parasitica P1976.</title>
        <authorList>
            <consortium name="The Broad Institute Genomics Platform"/>
            <person name="Russ C."/>
            <person name="Tyler B."/>
            <person name="Panabieres F."/>
            <person name="Shan W."/>
            <person name="Tripathy S."/>
            <person name="Grunwald N."/>
            <person name="Machado M."/>
            <person name="Johnson C.S."/>
            <person name="Walker B."/>
            <person name="Young S."/>
            <person name="Zeng Q."/>
            <person name="Gargeya S."/>
            <person name="Fitzgerald M."/>
            <person name="Haas B."/>
            <person name="Abouelleil A."/>
            <person name="Allen A.W."/>
            <person name="Alvarado L."/>
            <person name="Arachchi H.M."/>
            <person name="Berlin A.M."/>
            <person name="Chapman S.B."/>
            <person name="Gainer-Dewar J."/>
            <person name="Goldberg J."/>
            <person name="Griggs A."/>
            <person name="Gujja S."/>
            <person name="Hansen M."/>
            <person name="Howarth C."/>
            <person name="Imamovic A."/>
            <person name="Ireland A."/>
            <person name="Larimer J."/>
            <person name="McCowan C."/>
            <person name="Murphy C."/>
            <person name="Pearson M."/>
            <person name="Poon T.W."/>
            <person name="Priest M."/>
            <person name="Roberts A."/>
            <person name="Saif S."/>
            <person name="Shea T."/>
            <person name="Sisk P."/>
            <person name="Sykes S."/>
            <person name="Wortman J."/>
            <person name="Nusbaum C."/>
            <person name="Birren B."/>
        </authorList>
    </citation>
    <scope>NUCLEOTIDE SEQUENCE [LARGE SCALE GENOMIC DNA]</scope>
    <source>
        <strain evidence="2 3">P1976</strain>
    </source>
</reference>
<feature type="region of interest" description="Disordered" evidence="1">
    <location>
        <begin position="225"/>
        <end position="282"/>
    </location>
</feature>
<feature type="region of interest" description="Disordered" evidence="1">
    <location>
        <begin position="136"/>
        <end position="186"/>
    </location>
</feature>
<name>A0A081AMM1_PHYNI</name>
<dbReference type="OrthoDB" id="99844at2759"/>
<accession>A0A081AMM1</accession>
<gene>
    <name evidence="2" type="ORF">F444_05296</name>
</gene>
<proteinExistence type="predicted"/>
<sequence>MDIILSHFGADELRAKCLKAVQEELQQAETQLQPGLEALKRTLTVVRASRSMCKSASLFSSPVVVEHVKRLRGMYREVENLILELDHELGAAEVNDADLLAQHRHQEVDLSQDNEDTESEGMLEVTNAELGEQEMSEMTDAVQTGNQLRENSDTRLSDLQLADDEVSEEQREQSTRNMADECARPKVISLGSSQQDVVVCGESSSEHLDNSRVVVGAVNASEPFDVLPRPTVEQEKPSRSDEKRKENNYRGHSEKVTRKRNSKKRESPNPTSQQEAKRLARGAGSRLRQRIQLLPRGVLHDPLQLALNAAIALKEHDTRTRQGPLMKSFVAAVTEAARILEDNINSRQSKKYLKDMEFIVLIAVGNLDDLLNQDEVAAVWSMVKSLQQLFHAPSVTSKRIEWCCHKLQTYLLKTYEIPVNMEDSVKSQLVDILQSIEQSTGTLCPTMISKNMTLVSDLLEGRSAAWDPRNDPSIGKMLARTQRLCSKQFSSEWDQCFIAICKTCSKMNGSTFMWVADLASEPPQAIPSSWGELKFTDEAIVKNSFAHVTGFEEKARDATDPRKKLMFFTELIDRLQWFMSGVVSEENQSLLPLELLTRINECMSTLVDLCDHGRVLTLEGCLHVEKLVCIIRQLMYMRGDYAAKSTRVPVLLLGLFPPETRPKFVYPASSR</sequence>
<evidence type="ECO:0000256" key="1">
    <source>
        <dbReference type="SAM" id="MobiDB-lite"/>
    </source>
</evidence>
<feature type="compositionally biased region" description="Basic and acidic residues" evidence="1">
    <location>
        <begin position="232"/>
        <end position="256"/>
    </location>
</feature>
<evidence type="ECO:0000313" key="2">
    <source>
        <dbReference type="EMBL" id="ETO80132.1"/>
    </source>
</evidence>
<feature type="compositionally biased region" description="Basic and acidic residues" evidence="1">
    <location>
        <begin position="168"/>
        <end position="184"/>
    </location>
</feature>
<comment type="caution">
    <text evidence="2">The sequence shown here is derived from an EMBL/GenBank/DDBJ whole genome shotgun (WGS) entry which is preliminary data.</text>
</comment>